<name>A0ABY4EH13_9BACI</name>
<keyword evidence="3" id="KW-1185">Reference proteome</keyword>
<evidence type="ECO:0000313" key="2">
    <source>
        <dbReference type="EMBL" id="UOQ43763.1"/>
    </source>
</evidence>
<organism evidence="2 3">
    <name type="scientific">Halobacillus salinarum</name>
    <dbReference type="NCBI Taxonomy" id="2932257"/>
    <lineage>
        <taxon>Bacteria</taxon>
        <taxon>Bacillati</taxon>
        <taxon>Bacillota</taxon>
        <taxon>Bacilli</taxon>
        <taxon>Bacillales</taxon>
        <taxon>Bacillaceae</taxon>
        <taxon>Halobacillus</taxon>
    </lineage>
</organism>
<evidence type="ECO:0000313" key="3">
    <source>
        <dbReference type="Proteomes" id="UP000831787"/>
    </source>
</evidence>
<dbReference type="Gene3D" id="2.60.40.3830">
    <property type="match status" value="1"/>
</dbReference>
<proteinExistence type="predicted"/>
<feature type="chain" id="PRO_5045346162" description="Lipoprotein" evidence="1">
    <location>
        <begin position="21"/>
        <end position="187"/>
    </location>
</feature>
<dbReference type="PROSITE" id="PS51257">
    <property type="entry name" value="PROKAR_LIPOPROTEIN"/>
    <property type="match status" value="1"/>
</dbReference>
<dbReference type="Proteomes" id="UP000831787">
    <property type="component" value="Chromosome"/>
</dbReference>
<keyword evidence="1" id="KW-0732">Signal</keyword>
<evidence type="ECO:0008006" key="4">
    <source>
        <dbReference type="Google" id="ProtNLM"/>
    </source>
</evidence>
<dbReference type="EMBL" id="CP095073">
    <property type="protein sequence ID" value="UOQ43763.1"/>
    <property type="molecule type" value="Genomic_DNA"/>
</dbReference>
<gene>
    <name evidence="2" type="ORF">MUN89_18045</name>
</gene>
<evidence type="ECO:0000256" key="1">
    <source>
        <dbReference type="SAM" id="SignalP"/>
    </source>
</evidence>
<protein>
    <recommendedName>
        <fullName evidence="4">Lipoprotein</fullName>
    </recommendedName>
</protein>
<dbReference type="RefSeq" id="WP_244709188.1">
    <property type="nucleotide sequence ID" value="NZ_CP095073.1"/>
</dbReference>
<reference evidence="2 3" key="1">
    <citation type="submission" date="2022-04" db="EMBL/GenBank/DDBJ databases">
        <title>Halobacillus sp. isolated from saltern.</title>
        <authorList>
            <person name="Won M."/>
            <person name="Lee C.-M."/>
            <person name="Woen H.-Y."/>
            <person name="Kwon S.-W."/>
        </authorList>
    </citation>
    <scope>NUCLEOTIDE SEQUENCE [LARGE SCALE GENOMIC DNA]</scope>
    <source>
        <strain evidence="2 3">SSBR10-3</strain>
    </source>
</reference>
<accession>A0ABY4EH13</accession>
<feature type="signal peptide" evidence="1">
    <location>
        <begin position="1"/>
        <end position="20"/>
    </location>
</feature>
<sequence>MKRYFILFITVVLMAGCFNAKEVGSVKGKGNEGVRPFMVTDKSNGVYYISKFVGVPHRFGMINVPTTTNDSVPIYLYFWGNEEEYTGKDVKIKLEHLASEKEIVLEKTIKALKNGKIETPPSEKSGVIKLNGTSGIAEKPVGFITSKVEFPNVGTWKLKISKNKRLLGSMNIEVTENDTGLERLNKN</sequence>